<name>A0A212JDN8_9BACT</name>
<evidence type="ECO:0008006" key="3">
    <source>
        <dbReference type="Google" id="ProtNLM"/>
    </source>
</evidence>
<evidence type="ECO:0000256" key="1">
    <source>
        <dbReference type="SAM" id="SignalP"/>
    </source>
</evidence>
<organism evidence="2">
    <name type="scientific">uncultured Dysgonomonas sp</name>
    <dbReference type="NCBI Taxonomy" id="206096"/>
    <lineage>
        <taxon>Bacteria</taxon>
        <taxon>Pseudomonadati</taxon>
        <taxon>Bacteroidota</taxon>
        <taxon>Bacteroidia</taxon>
        <taxon>Bacteroidales</taxon>
        <taxon>Dysgonomonadaceae</taxon>
        <taxon>Dysgonomonas</taxon>
        <taxon>environmental samples</taxon>
    </lineage>
</organism>
<dbReference type="RefSeq" id="WP_296940311.1">
    <property type="nucleotide sequence ID" value="NZ_LT599032.1"/>
</dbReference>
<feature type="chain" id="PRO_5013210897" description="Outer membrane protein beta-barrel domain-containing protein" evidence="1">
    <location>
        <begin position="23"/>
        <end position="327"/>
    </location>
</feature>
<reference evidence="2" key="1">
    <citation type="submission" date="2016-04" db="EMBL/GenBank/DDBJ databases">
        <authorList>
            <person name="Evans L.H."/>
            <person name="Alamgir A."/>
            <person name="Owens N."/>
            <person name="Weber N.D."/>
            <person name="Virtaneva K."/>
            <person name="Barbian K."/>
            <person name="Babar A."/>
            <person name="Rosenke K."/>
        </authorList>
    </citation>
    <scope>NUCLEOTIDE SEQUENCE</scope>
    <source>
        <strain evidence="2">86-1</strain>
    </source>
</reference>
<dbReference type="EMBL" id="FLUM01000001">
    <property type="protein sequence ID" value="SBV97577.1"/>
    <property type="molecule type" value="Genomic_DNA"/>
</dbReference>
<accession>A0A212JDN8</accession>
<protein>
    <recommendedName>
        <fullName evidence="3">Outer membrane protein beta-barrel domain-containing protein</fullName>
    </recommendedName>
</protein>
<feature type="signal peptide" evidence="1">
    <location>
        <begin position="1"/>
        <end position="22"/>
    </location>
</feature>
<gene>
    <name evidence="2" type="ORF">KL86DYS1_11947</name>
</gene>
<sequence>MIGTKFFPAILILSFLCSALNAQESDENKTQIQKNINDKFSVTRTFDLQVDQYLPANFDSELFGQDYQSGEVANYTKLRLTTNIPIIKKPKWTVTGTLRYKYNSLQFKKLENRINPDIPLHDYKDDFHYFSGTLSYTYFSKLFNKPFIINGSLGYDASDKGRGLLKGIVGGTFVLKKTDRTRISLGAIVFIDPAAPIPAAPIFAIEHQFRNSAWTMDLILPQRLLFKRSLLKNGRISIGSELDGDNFYVSNTAFGSGSMYDFRQMELKTGITYEYAVKDLVFTLKGGMSNFFQDRLVEKSKLSNDYIFELNRKASGYFTFGVSYNPF</sequence>
<dbReference type="AlphaFoldDB" id="A0A212JDN8"/>
<evidence type="ECO:0000313" key="2">
    <source>
        <dbReference type="EMBL" id="SBV97577.1"/>
    </source>
</evidence>
<keyword evidence="1" id="KW-0732">Signal</keyword>
<proteinExistence type="predicted"/>